<evidence type="ECO:0000313" key="2">
    <source>
        <dbReference type="Proteomes" id="UP000198711"/>
    </source>
</evidence>
<dbReference type="Proteomes" id="UP000198711">
    <property type="component" value="Unassembled WGS sequence"/>
</dbReference>
<gene>
    <name evidence="1" type="ORF">SAMN05444410_101108</name>
</gene>
<protein>
    <submittedName>
        <fullName evidence="1">Uncharacterized protein</fullName>
    </submittedName>
</protein>
<comment type="caution">
    <text evidence="1">The sequence shown here is derived from an EMBL/GenBank/DDBJ whole genome shotgun (WGS) entry which is preliminary data.</text>
</comment>
<dbReference type="RefSeq" id="WP_092721304.1">
    <property type="nucleotide sequence ID" value="NZ_FNNO01000001.1"/>
</dbReference>
<proteinExistence type="predicted"/>
<reference evidence="1 2" key="1">
    <citation type="submission" date="2016-10" db="EMBL/GenBank/DDBJ databases">
        <authorList>
            <person name="Varghese N."/>
            <person name="Submissions S."/>
        </authorList>
    </citation>
    <scope>NUCLEOTIDE SEQUENCE [LARGE SCALE GENOMIC DNA]</scope>
    <source>
        <strain evidence="1 2">DSM 25353</strain>
    </source>
</reference>
<organism evidence="1 2">
    <name type="scientific">Hydrobacter penzbergensis</name>
    <dbReference type="NCBI Taxonomy" id="1235997"/>
    <lineage>
        <taxon>Bacteria</taxon>
        <taxon>Pseudomonadati</taxon>
        <taxon>Bacteroidota</taxon>
        <taxon>Chitinophagia</taxon>
        <taxon>Chitinophagales</taxon>
        <taxon>Chitinophagaceae</taxon>
        <taxon>Hydrobacter</taxon>
    </lineage>
</organism>
<dbReference type="EMBL" id="FNNO01000001">
    <property type="protein sequence ID" value="SDW04805.1"/>
    <property type="molecule type" value="Genomic_DNA"/>
</dbReference>
<keyword evidence="2" id="KW-1185">Reference proteome</keyword>
<dbReference type="AlphaFoldDB" id="A0A8X8IBU4"/>
<sequence>MRHLYLFLLLVVVGASCKTRNTPTAILPKAGIVYITLDYADTTLSQLLYICQQSSGLLREVTISEWDHFIPRAHIAIHFNNLTYPVLQDLHNQLSQLPGVVSIKIH</sequence>
<name>A0A8X8IBU4_9BACT</name>
<accession>A0A8X8IBU4</accession>
<evidence type="ECO:0000313" key="1">
    <source>
        <dbReference type="EMBL" id="SDW04805.1"/>
    </source>
</evidence>
<dbReference type="PROSITE" id="PS51257">
    <property type="entry name" value="PROKAR_LIPOPROTEIN"/>
    <property type="match status" value="1"/>
</dbReference>